<reference evidence="5" key="2">
    <citation type="submission" date="2020-09" db="EMBL/GenBank/DDBJ databases">
        <authorList>
            <person name="Sun Q."/>
            <person name="Ohkuma M."/>
        </authorList>
    </citation>
    <scope>NUCLEOTIDE SEQUENCE</scope>
    <source>
        <strain evidence="5">JCM 3313</strain>
    </source>
</reference>
<evidence type="ECO:0000256" key="4">
    <source>
        <dbReference type="ARBA" id="ARBA00023186"/>
    </source>
</evidence>
<organism evidence="5 6">
    <name type="scientific">Saccharothrix coeruleofusca</name>
    <dbReference type="NCBI Taxonomy" id="33919"/>
    <lineage>
        <taxon>Bacteria</taxon>
        <taxon>Bacillati</taxon>
        <taxon>Actinomycetota</taxon>
        <taxon>Actinomycetes</taxon>
        <taxon>Pseudonocardiales</taxon>
        <taxon>Pseudonocardiaceae</taxon>
        <taxon>Saccharothrix</taxon>
    </lineage>
</organism>
<protein>
    <submittedName>
        <fullName evidence="5">Uncharacterized protein</fullName>
    </submittedName>
</protein>
<comment type="caution">
    <text evidence="5">The sequence shown here is derived from an EMBL/GenBank/DDBJ whole genome shotgun (WGS) entry which is preliminary data.</text>
</comment>
<keyword evidence="4" id="KW-0143">Chaperone</keyword>
<evidence type="ECO:0000256" key="2">
    <source>
        <dbReference type="ARBA" id="ARBA00006411"/>
    </source>
</evidence>
<reference evidence="5" key="1">
    <citation type="journal article" date="2014" name="Int. J. Syst. Evol. Microbiol.">
        <title>Complete genome sequence of Corynebacterium casei LMG S-19264T (=DSM 44701T), isolated from a smear-ripened cheese.</title>
        <authorList>
            <consortium name="US DOE Joint Genome Institute (JGI-PGF)"/>
            <person name="Walter F."/>
            <person name="Albersmeier A."/>
            <person name="Kalinowski J."/>
            <person name="Ruckert C."/>
        </authorList>
    </citation>
    <scope>NUCLEOTIDE SEQUENCE</scope>
    <source>
        <strain evidence="5">JCM 3313</strain>
    </source>
</reference>
<dbReference type="AlphaFoldDB" id="A0A918AFY7"/>
<evidence type="ECO:0000256" key="3">
    <source>
        <dbReference type="ARBA" id="ARBA00022490"/>
    </source>
</evidence>
<comment type="similarity">
    <text evidence="2">Belongs to the EspG family.</text>
</comment>
<keyword evidence="3" id="KW-0963">Cytoplasm</keyword>
<evidence type="ECO:0000313" key="6">
    <source>
        <dbReference type="Proteomes" id="UP000639606"/>
    </source>
</evidence>
<dbReference type="InterPro" id="IPR025734">
    <property type="entry name" value="EspG"/>
</dbReference>
<dbReference type="RefSeq" id="WP_373293067.1">
    <property type="nucleotide sequence ID" value="NZ_BMRG01000001.1"/>
</dbReference>
<evidence type="ECO:0000313" key="5">
    <source>
        <dbReference type="EMBL" id="GGP36959.1"/>
    </source>
</evidence>
<name>A0A918AFY7_9PSEU</name>
<evidence type="ECO:0000256" key="1">
    <source>
        <dbReference type="ARBA" id="ARBA00004496"/>
    </source>
</evidence>
<accession>A0A918AFY7</accession>
<dbReference type="Proteomes" id="UP000639606">
    <property type="component" value="Unassembled WGS sequence"/>
</dbReference>
<keyword evidence="6" id="KW-1185">Reference proteome</keyword>
<gene>
    <name evidence="5" type="ORF">GCM10010185_05250</name>
</gene>
<dbReference type="Pfam" id="PF14011">
    <property type="entry name" value="ESX-1_EspG"/>
    <property type="match status" value="1"/>
</dbReference>
<sequence>MSWLDTADGRYLVRRDDGWLVLTPTDAPRLTSAVEQVVAVASRN</sequence>
<comment type="subcellular location">
    <subcellularLocation>
        <location evidence="1">Cytoplasm</location>
    </subcellularLocation>
</comment>
<proteinExistence type="inferred from homology"/>
<dbReference type="EMBL" id="BMRG01000001">
    <property type="protein sequence ID" value="GGP36959.1"/>
    <property type="molecule type" value="Genomic_DNA"/>
</dbReference>